<comment type="caution">
    <text evidence="1">The sequence shown here is derived from an EMBL/GenBank/DDBJ whole genome shotgun (WGS) entry which is preliminary data.</text>
</comment>
<proteinExistence type="predicted"/>
<dbReference type="InterPro" id="IPR008969">
    <property type="entry name" value="CarboxyPept-like_regulatory"/>
</dbReference>
<evidence type="ECO:0000313" key="1">
    <source>
        <dbReference type="EMBL" id="REH50447.1"/>
    </source>
</evidence>
<gene>
    <name evidence="1" type="ORF">C7448_10459</name>
</gene>
<dbReference type="EMBL" id="QUNS01000004">
    <property type="protein sequence ID" value="REH50447.1"/>
    <property type="molecule type" value="Genomic_DNA"/>
</dbReference>
<reference evidence="1 2" key="1">
    <citation type="submission" date="2018-08" db="EMBL/GenBank/DDBJ databases">
        <title>Genomic Encyclopedia of Type Strains, Phase IV (KMG-IV): sequencing the most valuable type-strain genomes for metagenomic binning, comparative biology and taxonomic classification.</title>
        <authorList>
            <person name="Goeker M."/>
        </authorList>
    </citation>
    <scope>NUCLEOTIDE SEQUENCE [LARGE SCALE GENOMIC DNA]</scope>
    <source>
        <strain evidence="1 2">DSM 18841</strain>
    </source>
</reference>
<evidence type="ECO:0008006" key="3">
    <source>
        <dbReference type="Google" id="ProtNLM"/>
    </source>
</evidence>
<dbReference type="AlphaFoldDB" id="A0A3E0HVE5"/>
<dbReference type="PROSITE" id="PS51257">
    <property type="entry name" value="PROKAR_LIPOPROTEIN"/>
    <property type="match status" value="1"/>
</dbReference>
<dbReference type="Proteomes" id="UP000256884">
    <property type="component" value="Unassembled WGS sequence"/>
</dbReference>
<sequence length="110" mass="12891">MKNVLLLTLLLLTVSCKQELCDCYHGYVFDESKEPINNVQIIESSSYSQHTYSKSDGYFYLNRKANFISELIFIKEGYISDTISPYTANRRGDKSLFVHRKDTLFMKRKE</sequence>
<dbReference type="SUPFAM" id="SSF49464">
    <property type="entry name" value="Carboxypeptidase regulatory domain-like"/>
    <property type="match status" value="1"/>
</dbReference>
<keyword evidence="2" id="KW-1185">Reference proteome</keyword>
<dbReference type="RefSeq" id="WP_115901051.1">
    <property type="nucleotide sequence ID" value="NZ_QUNS01000004.1"/>
</dbReference>
<accession>A0A3E0HVE5</accession>
<dbReference type="OrthoDB" id="1191200at2"/>
<name>A0A3E0HVE5_9FLAO</name>
<protein>
    <recommendedName>
        <fullName evidence="3">Carboxypeptidase family protein</fullName>
    </recommendedName>
</protein>
<evidence type="ECO:0000313" key="2">
    <source>
        <dbReference type="Proteomes" id="UP000256884"/>
    </source>
</evidence>
<organism evidence="1 2">
    <name type="scientific">Tenacibaculum gallaicum</name>
    <dbReference type="NCBI Taxonomy" id="561505"/>
    <lineage>
        <taxon>Bacteria</taxon>
        <taxon>Pseudomonadati</taxon>
        <taxon>Bacteroidota</taxon>
        <taxon>Flavobacteriia</taxon>
        <taxon>Flavobacteriales</taxon>
        <taxon>Flavobacteriaceae</taxon>
        <taxon>Tenacibaculum</taxon>
    </lineage>
</organism>